<evidence type="ECO:0000256" key="4">
    <source>
        <dbReference type="ARBA" id="ARBA00022452"/>
    </source>
</evidence>
<evidence type="ECO:0000256" key="3">
    <source>
        <dbReference type="ARBA" id="ARBA00022448"/>
    </source>
</evidence>
<organism evidence="9 10">
    <name type="scientific">Pricia antarctica</name>
    <dbReference type="NCBI Taxonomy" id="641691"/>
    <lineage>
        <taxon>Bacteria</taxon>
        <taxon>Pseudomonadati</taxon>
        <taxon>Bacteroidota</taxon>
        <taxon>Flavobacteriia</taxon>
        <taxon>Flavobacteriales</taxon>
        <taxon>Flavobacteriaceae</taxon>
        <taxon>Pricia</taxon>
    </lineage>
</organism>
<dbReference type="PANTHER" id="PTHR30026">
    <property type="entry name" value="OUTER MEMBRANE PROTEIN TOLC"/>
    <property type="match status" value="1"/>
</dbReference>
<dbReference type="EMBL" id="FNAO01000002">
    <property type="protein sequence ID" value="SDD93873.1"/>
    <property type="molecule type" value="Genomic_DNA"/>
</dbReference>
<dbReference type="InterPro" id="IPR003423">
    <property type="entry name" value="OMP_efflux"/>
</dbReference>
<evidence type="ECO:0000256" key="8">
    <source>
        <dbReference type="SAM" id="SignalP"/>
    </source>
</evidence>
<accession>A0A1G6YUY8</accession>
<sequence>MSLFFCTVLLLLSCSVFGQDVLPEGMKESGTVEEQEMDTLEERGVDTVEEHDLVTIKEKEVLTVEKAVKMALENNYQIKTASNELKIDSISVSPGNAGMFPSLAAQITDNNSIQNLSQTRSDGTKVERNNAKNNSLNYGVALDWTLFDGLRMFANLEQLKQTQKLGEAELKQVILTKVGEVMITYYDLVQQQQQLSALDSTLLISKQRVELAHNRFTIGKASKLEVLNAQVDLNTDRTLMRRQQELYVNTKIQLNEHLARDLKLDFKVIPEIFVDEKLKLPELETQIANENPQLQAQLINKKIRELEVKQIKAGRYPTIFATTGYNFGRSESDLGFSTSANSRGFNYGFGATLNLFDGFTQNRNEQIGKIAVKNAEVAIAEQKQELMSLVGTTYQTYLTNISLIVLEGNNEAIAKENLDITVEKYRIGTIPTIEFRTAQLNYINAKVRHSNAKFQAKLSEIILKQLSGRLDL</sequence>
<evidence type="ECO:0000256" key="2">
    <source>
        <dbReference type="ARBA" id="ARBA00007613"/>
    </source>
</evidence>
<comment type="subcellular location">
    <subcellularLocation>
        <location evidence="1">Cell outer membrane</location>
    </subcellularLocation>
</comment>
<dbReference type="SUPFAM" id="SSF56954">
    <property type="entry name" value="Outer membrane efflux proteins (OEP)"/>
    <property type="match status" value="1"/>
</dbReference>
<dbReference type="PANTHER" id="PTHR30026:SF20">
    <property type="entry name" value="OUTER MEMBRANE PROTEIN TOLC"/>
    <property type="match status" value="1"/>
</dbReference>
<comment type="similarity">
    <text evidence="2">Belongs to the outer membrane factor (OMF) (TC 1.B.17) family.</text>
</comment>
<dbReference type="Proteomes" id="UP000199109">
    <property type="component" value="Unassembled WGS sequence"/>
</dbReference>
<evidence type="ECO:0000313" key="10">
    <source>
        <dbReference type="Proteomes" id="UP000199109"/>
    </source>
</evidence>
<dbReference type="GO" id="GO:1990281">
    <property type="term" value="C:efflux pump complex"/>
    <property type="evidence" value="ECO:0007669"/>
    <property type="project" value="TreeGrafter"/>
</dbReference>
<dbReference type="AlphaFoldDB" id="A0A1G6YUY8"/>
<keyword evidence="4" id="KW-1134">Transmembrane beta strand</keyword>
<reference evidence="9 10" key="1">
    <citation type="submission" date="2016-10" db="EMBL/GenBank/DDBJ databases">
        <authorList>
            <person name="de Groot N.N."/>
        </authorList>
    </citation>
    <scope>NUCLEOTIDE SEQUENCE [LARGE SCALE GENOMIC DNA]</scope>
    <source>
        <strain evidence="9 10">DSM 23421</strain>
    </source>
</reference>
<dbReference type="GO" id="GO:0015288">
    <property type="term" value="F:porin activity"/>
    <property type="evidence" value="ECO:0007669"/>
    <property type="project" value="TreeGrafter"/>
</dbReference>
<keyword evidence="5" id="KW-0812">Transmembrane</keyword>
<dbReference type="RefSeq" id="WP_245726450.1">
    <property type="nucleotide sequence ID" value="NZ_FNAO01000002.1"/>
</dbReference>
<dbReference type="GO" id="GO:0015562">
    <property type="term" value="F:efflux transmembrane transporter activity"/>
    <property type="evidence" value="ECO:0007669"/>
    <property type="project" value="InterPro"/>
</dbReference>
<keyword evidence="8" id="KW-0732">Signal</keyword>
<dbReference type="Pfam" id="PF02321">
    <property type="entry name" value="OEP"/>
    <property type="match status" value="2"/>
</dbReference>
<dbReference type="Gene3D" id="1.20.1600.10">
    <property type="entry name" value="Outer membrane efflux proteins (OEP)"/>
    <property type="match status" value="1"/>
</dbReference>
<name>A0A1G6YUY8_9FLAO</name>
<keyword evidence="7" id="KW-0998">Cell outer membrane</keyword>
<evidence type="ECO:0000256" key="5">
    <source>
        <dbReference type="ARBA" id="ARBA00022692"/>
    </source>
</evidence>
<gene>
    <name evidence="9" type="ORF">SAMN05421636_102375</name>
</gene>
<keyword evidence="10" id="KW-1185">Reference proteome</keyword>
<dbReference type="InterPro" id="IPR051906">
    <property type="entry name" value="TolC-like"/>
</dbReference>
<dbReference type="GO" id="GO:0009279">
    <property type="term" value="C:cell outer membrane"/>
    <property type="evidence" value="ECO:0007669"/>
    <property type="project" value="UniProtKB-SubCell"/>
</dbReference>
<keyword evidence="3" id="KW-0813">Transport</keyword>
<evidence type="ECO:0000256" key="7">
    <source>
        <dbReference type="ARBA" id="ARBA00023237"/>
    </source>
</evidence>
<protein>
    <submittedName>
        <fullName evidence="9">Outer membrane protein TolC</fullName>
    </submittedName>
</protein>
<feature type="signal peptide" evidence="8">
    <location>
        <begin position="1"/>
        <end position="18"/>
    </location>
</feature>
<proteinExistence type="inferred from homology"/>
<keyword evidence="6" id="KW-0472">Membrane</keyword>
<dbReference type="STRING" id="641691.SAMN05421636_102375"/>
<evidence type="ECO:0000256" key="6">
    <source>
        <dbReference type="ARBA" id="ARBA00023136"/>
    </source>
</evidence>
<evidence type="ECO:0000256" key="1">
    <source>
        <dbReference type="ARBA" id="ARBA00004442"/>
    </source>
</evidence>
<feature type="chain" id="PRO_5011781030" evidence="8">
    <location>
        <begin position="19"/>
        <end position="472"/>
    </location>
</feature>
<evidence type="ECO:0000313" key="9">
    <source>
        <dbReference type="EMBL" id="SDD93873.1"/>
    </source>
</evidence>